<feature type="compositionally biased region" description="Basic and acidic residues" evidence="1">
    <location>
        <begin position="68"/>
        <end position="77"/>
    </location>
</feature>
<proteinExistence type="predicted"/>
<dbReference type="AlphaFoldDB" id="M0LNY0"/>
<reference evidence="3 4" key="1">
    <citation type="journal article" date="2014" name="PLoS Genet.">
        <title>Phylogenetically driven sequencing of extremely halophilic archaea reveals strategies for static and dynamic osmo-response.</title>
        <authorList>
            <person name="Becker E.A."/>
            <person name="Seitzer P.M."/>
            <person name="Tritt A."/>
            <person name="Larsen D."/>
            <person name="Krusor M."/>
            <person name="Yao A.I."/>
            <person name="Wu D."/>
            <person name="Madern D."/>
            <person name="Eisen J.A."/>
            <person name="Darling A.E."/>
            <person name="Facciotti M.T."/>
        </authorList>
    </citation>
    <scope>NUCLEOTIDE SEQUENCE [LARGE SCALE GENOMIC DNA]</scope>
    <source>
        <strain evidence="3 4">JCM 10879</strain>
    </source>
</reference>
<protein>
    <submittedName>
        <fullName evidence="3">TRAM domain-containing protein</fullName>
    </submittedName>
</protein>
<dbReference type="PROSITE" id="PS50926">
    <property type="entry name" value="TRAM"/>
    <property type="match status" value="1"/>
</dbReference>
<evidence type="ECO:0000313" key="3">
    <source>
        <dbReference type="EMBL" id="EMA35252.1"/>
    </source>
</evidence>
<evidence type="ECO:0000259" key="2">
    <source>
        <dbReference type="PROSITE" id="PS50926"/>
    </source>
</evidence>
<dbReference type="Gene3D" id="2.40.50.140">
    <property type="entry name" value="Nucleic acid-binding proteins"/>
    <property type="match status" value="1"/>
</dbReference>
<feature type="compositionally biased region" description="Basic and acidic residues" evidence="1">
    <location>
        <begin position="46"/>
        <end position="59"/>
    </location>
</feature>
<dbReference type="OrthoDB" id="28569at2157"/>
<feature type="compositionally biased region" description="Basic and acidic residues" evidence="1">
    <location>
        <begin position="87"/>
        <end position="104"/>
    </location>
</feature>
<organism evidence="3 4">
    <name type="scientific">Halobiforma nitratireducens JCM 10879</name>
    <dbReference type="NCBI Taxonomy" id="1227454"/>
    <lineage>
        <taxon>Archaea</taxon>
        <taxon>Methanobacteriati</taxon>
        <taxon>Methanobacteriota</taxon>
        <taxon>Stenosarchaea group</taxon>
        <taxon>Halobacteria</taxon>
        <taxon>Halobacteriales</taxon>
        <taxon>Natrialbaceae</taxon>
        <taxon>Halobiforma</taxon>
    </lineage>
</organism>
<accession>M0LNY0</accession>
<dbReference type="InterPro" id="IPR012340">
    <property type="entry name" value="NA-bd_OB-fold"/>
</dbReference>
<dbReference type="Proteomes" id="UP000011607">
    <property type="component" value="Unassembled WGS sequence"/>
</dbReference>
<dbReference type="SUPFAM" id="SSF50249">
    <property type="entry name" value="Nucleic acid-binding proteins"/>
    <property type="match status" value="1"/>
</dbReference>
<dbReference type="eggNOG" id="arCOG01641">
    <property type="taxonomic scope" value="Archaea"/>
</dbReference>
<name>M0LNY0_9EURY</name>
<feature type="region of interest" description="Disordered" evidence="1">
    <location>
        <begin position="36"/>
        <end position="104"/>
    </location>
</feature>
<feature type="domain" description="TRAM" evidence="2">
    <location>
        <begin position="84"/>
        <end position="143"/>
    </location>
</feature>
<evidence type="ECO:0000313" key="4">
    <source>
        <dbReference type="Proteomes" id="UP000011607"/>
    </source>
</evidence>
<gene>
    <name evidence="3" type="ORF">C446_13004</name>
</gene>
<sequence length="154" mass="16911">MTDDSSDLICKFTGEIEQQSGQYVVQIPDTEIEYGTLSEGDVIRVSVERPSDPDDERGTARAGTETETQARDQDRSADQQSTPPVAEGERLTVDVEDRGDQGDGIARVDRGYVLIVPETEPGDTVEVRVTQTFPNYGFAERVETEPSTDQEVPA</sequence>
<dbReference type="STRING" id="1227454.C446_13004"/>
<dbReference type="Pfam" id="PF01938">
    <property type="entry name" value="TRAM"/>
    <property type="match status" value="1"/>
</dbReference>
<evidence type="ECO:0000256" key="1">
    <source>
        <dbReference type="SAM" id="MobiDB-lite"/>
    </source>
</evidence>
<comment type="caution">
    <text evidence="3">The sequence shown here is derived from an EMBL/GenBank/DDBJ whole genome shotgun (WGS) entry which is preliminary data.</text>
</comment>
<dbReference type="InterPro" id="IPR002792">
    <property type="entry name" value="TRAM_dom"/>
</dbReference>
<keyword evidence="4" id="KW-1185">Reference proteome</keyword>
<dbReference type="RefSeq" id="WP_006673506.1">
    <property type="nucleotide sequence ID" value="NZ_AOMA01000126.1"/>
</dbReference>
<dbReference type="EMBL" id="AOMA01000126">
    <property type="protein sequence ID" value="EMA35252.1"/>
    <property type="molecule type" value="Genomic_DNA"/>
</dbReference>